<accession>A0A0G3HCE8</accession>
<dbReference type="SUPFAM" id="SSF54637">
    <property type="entry name" value="Thioesterase/thiol ester dehydrase-isomerase"/>
    <property type="match status" value="1"/>
</dbReference>
<dbReference type="CDD" id="cd03443">
    <property type="entry name" value="PaaI_thioesterase"/>
    <property type="match status" value="1"/>
</dbReference>
<dbReference type="Pfam" id="PF03061">
    <property type="entry name" value="4HBT"/>
    <property type="match status" value="1"/>
</dbReference>
<dbReference type="Gene3D" id="3.10.129.10">
    <property type="entry name" value="Hotdog Thioesterase"/>
    <property type="match status" value="1"/>
</dbReference>
<dbReference type="PANTHER" id="PTHR43240:SF5">
    <property type="entry name" value="1,4-DIHYDROXY-2-NAPHTHOYL-COA THIOESTERASE 1"/>
    <property type="match status" value="1"/>
</dbReference>
<comment type="similarity">
    <text evidence="1">Belongs to the thioesterase PaaI family.</text>
</comment>
<feature type="domain" description="Thioesterase" evidence="3">
    <location>
        <begin position="68"/>
        <end position="137"/>
    </location>
</feature>
<dbReference type="NCBIfam" id="TIGR00369">
    <property type="entry name" value="unchar_dom_1"/>
    <property type="match status" value="1"/>
</dbReference>
<reference evidence="5" key="2">
    <citation type="submission" date="2015-05" db="EMBL/GenBank/DDBJ databases">
        <title>Complete genome sequence of Corynebacterium uterequi DSM 45634, isolated from the uterus of a maiden mare.</title>
        <authorList>
            <person name="Ruckert C."/>
            <person name="Albersmeier A."/>
            <person name="Winkler A."/>
            <person name="Tauch A."/>
        </authorList>
    </citation>
    <scope>NUCLEOTIDE SEQUENCE [LARGE SCALE GENOMIC DNA]</scope>
    <source>
        <strain evidence="5">DSM 45634</strain>
    </source>
</reference>
<dbReference type="PATRIC" id="fig|1072256.5.peg.1051"/>
<dbReference type="AlphaFoldDB" id="A0A0G3HCE8"/>
<dbReference type="OrthoDB" id="9798208at2"/>
<evidence type="ECO:0000256" key="1">
    <source>
        <dbReference type="ARBA" id="ARBA00008324"/>
    </source>
</evidence>
<proteinExistence type="inferred from homology"/>
<keyword evidence="2" id="KW-0378">Hydrolase</keyword>
<dbReference type="Proteomes" id="UP000035548">
    <property type="component" value="Chromosome"/>
</dbReference>
<evidence type="ECO:0000313" key="4">
    <source>
        <dbReference type="EMBL" id="AKK11061.1"/>
    </source>
</evidence>
<dbReference type="GO" id="GO:0005829">
    <property type="term" value="C:cytosol"/>
    <property type="evidence" value="ECO:0007669"/>
    <property type="project" value="TreeGrafter"/>
</dbReference>
<dbReference type="GO" id="GO:0061522">
    <property type="term" value="F:1,4-dihydroxy-2-naphthoyl-CoA thioesterase activity"/>
    <property type="evidence" value="ECO:0007669"/>
    <property type="project" value="TreeGrafter"/>
</dbReference>
<evidence type="ECO:0000256" key="2">
    <source>
        <dbReference type="ARBA" id="ARBA00022801"/>
    </source>
</evidence>
<dbReference type="RefSeq" id="WP_052844040.1">
    <property type="nucleotide sequence ID" value="NZ_CP011546.1"/>
</dbReference>
<dbReference type="PANTHER" id="PTHR43240">
    <property type="entry name" value="1,4-DIHYDROXY-2-NAPHTHOYL-COA THIOESTERASE 1"/>
    <property type="match status" value="1"/>
</dbReference>
<reference evidence="4 5" key="1">
    <citation type="journal article" date="2015" name="Genome Announc.">
        <title>Virulence Factor Genes Detected in the Complete Genome Sequence of Corynebacterium uterequi DSM 45634, Isolated from the Uterus of a Maiden Mare.</title>
        <authorList>
            <person name="Ruckert C."/>
            <person name="Kriete M."/>
            <person name="Jaenicke S."/>
            <person name="Winkler A."/>
            <person name="Tauch A."/>
        </authorList>
    </citation>
    <scope>NUCLEOTIDE SEQUENCE [LARGE SCALE GENOMIC DNA]</scope>
    <source>
        <strain evidence="4 5">DSM 45634</strain>
    </source>
</reference>
<organism evidence="4 5">
    <name type="scientific">Corynebacterium uterequi</name>
    <dbReference type="NCBI Taxonomy" id="1072256"/>
    <lineage>
        <taxon>Bacteria</taxon>
        <taxon>Bacillati</taxon>
        <taxon>Actinomycetota</taxon>
        <taxon>Actinomycetes</taxon>
        <taxon>Mycobacteriales</taxon>
        <taxon>Corynebacteriaceae</taxon>
        <taxon>Corynebacterium</taxon>
    </lineage>
</organism>
<dbReference type="InterPro" id="IPR003736">
    <property type="entry name" value="PAAI_dom"/>
</dbReference>
<evidence type="ECO:0000259" key="3">
    <source>
        <dbReference type="Pfam" id="PF03061"/>
    </source>
</evidence>
<dbReference type="InterPro" id="IPR006683">
    <property type="entry name" value="Thioestr_dom"/>
</dbReference>
<dbReference type="STRING" id="1072256.CUTER_05320"/>
<gene>
    <name evidence="4" type="ORF">CUTER_05320</name>
</gene>
<name>A0A0G3HCE8_9CORY</name>
<sequence>MDTAKEHALLLELIARAAVAPLGEHDLAELNARNVGFDRTLGLRYTRVGADGVTCELDVTEAHLQPAGIVNGGVYAALAESAASLAGMVAAGAPVVGVTNSTDFIAATGSGTLRAVATPVQLGRRTQLWSVEVTRNGKLLSRTTLRTMPART</sequence>
<protein>
    <recommendedName>
        <fullName evidence="3">Thioesterase domain-containing protein</fullName>
    </recommendedName>
</protein>
<dbReference type="KEGG" id="cut:CUTER_05320"/>
<dbReference type="EMBL" id="CP011546">
    <property type="protein sequence ID" value="AKK11061.1"/>
    <property type="molecule type" value="Genomic_DNA"/>
</dbReference>
<dbReference type="InterPro" id="IPR029069">
    <property type="entry name" value="HotDog_dom_sf"/>
</dbReference>
<keyword evidence="5" id="KW-1185">Reference proteome</keyword>
<evidence type="ECO:0000313" key="5">
    <source>
        <dbReference type="Proteomes" id="UP000035548"/>
    </source>
</evidence>